<dbReference type="Proteomes" id="UP000559010">
    <property type="component" value="Unassembled WGS sequence"/>
</dbReference>
<dbReference type="InterPro" id="IPR051559">
    <property type="entry name" value="HIF_prolyl_hydroxylases"/>
</dbReference>
<dbReference type="SMART" id="SM00702">
    <property type="entry name" value="P4Hc"/>
    <property type="match status" value="1"/>
</dbReference>
<keyword evidence="2" id="KW-0479">Metal-binding</keyword>
<protein>
    <submittedName>
        <fullName evidence="8">2OG-Fe(II) oxygenase</fullName>
    </submittedName>
</protein>
<dbReference type="GO" id="GO:0071456">
    <property type="term" value="P:cellular response to hypoxia"/>
    <property type="evidence" value="ECO:0007669"/>
    <property type="project" value="TreeGrafter"/>
</dbReference>
<dbReference type="GO" id="GO:0031418">
    <property type="term" value="F:L-ascorbic acid binding"/>
    <property type="evidence" value="ECO:0007669"/>
    <property type="project" value="UniProtKB-KW"/>
</dbReference>
<dbReference type="PANTHER" id="PTHR12907">
    <property type="entry name" value="EGL NINE HOMOLOG-RELATED"/>
    <property type="match status" value="1"/>
</dbReference>
<evidence type="ECO:0000256" key="5">
    <source>
        <dbReference type="ARBA" id="ARBA00023002"/>
    </source>
</evidence>
<dbReference type="GO" id="GO:0031543">
    <property type="term" value="F:peptidyl-proline dioxygenase activity"/>
    <property type="evidence" value="ECO:0007669"/>
    <property type="project" value="TreeGrafter"/>
</dbReference>
<dbReference type="Gene3D" id="2.60.120.620">
    <property type="entry name" value="q2cbj1_9rhob like domain"/>
    <property type="match status" value="1"/>
</dbReference>
<sequence>MTSKVDFLPLIDTVIDQGYAICDNFLTDPELTTLRELLRNQYSEGEFKEAKIGDRFHQTKIKSIRKDEILWLSKGEFPETECFYNEIDRLVETLNRYCFLSINDYEFHFAVYPPGAFYKKHLDQFKTNDGRLMTVICYLNENWDSSFGGELMIYPGDDSKTIAPLPGRLVLFKSDELPHEVLKTNKDRFSITGWLKHKHTPL</sequence>
<keyword evidence="3" id="KW-0847">Vitamin C</keyword>
<keyword evidence="9" id="KW-1185">Reference proteome</keyword>
<evidence type="ECO:0000259" key="7">
    <source>
        <dbReference type="PROSITE" id="PS51471"/>
    </source>
</evidence>
<comment type="cofactor">
    <cofactor evidence="1">
        <name>L-ascorbate</name>
        <dbReference type="ChEBI" id="CHEBI:38290"/>
    </cofactor>
</comment>
<organism evidence="8 9">
    <name type="scientific">Marinigracilibium pacificum</name>
    <dbReference type="NCBI Taxonomy" id="2729599"/>
    <lineage>
        <taxon>Bacteria</taxon>
        <taxon>Pseudomonadati</taxon>
        <taxon>Bacteroidota</taxon>
        <taxon>Cytophagia</taxon>
        <taxon>Cytophagales</taxon>
        <taxon>Flammeovirgaceae</taxon>
        <taxon>Marinigracilibium</taxon>
    </lineage>
</organism>
<evidence type="ECO:0000256" key="3">
    <source>
        <dbReference type="ARBA" id="ARBA00022896"/>
    </source>
</evidence>
<evidence type="ECO:0000313" key="8">
    <source>
        <dbReference type="EMBL" id="NMM48398.1"/>
    </source>
</evidence>
<gene>
    <name evidence="8" type="ORF">HH304_08310</name>
</gene>
<dbReference type="InterPro" id="IPR005123">
    <property type="entry name" value="Oxoglu/Fe-dep_dioxygenase_dom"/>
</dbReference>
<dbReference type="GO" id="GO:0008198">
    <property type="term" value="F:ferrous iron binding"/>
    <property type="evidence" value="ECO:0007669"/>
    <property type="project" value="TreeGrafter"/>
</dbReference>
<evidence type="ECO:0000256" key="6">
    <source>
        <dbReference type="ARBA" id="ARBA00023004"/>
    </source>
</evidence>
<keyword evidence="4" id="KW-0223">Dioxygenase</keyword>
<dbReference type="InterPro" id="IPR044862">
    <property type="entry name" value="Pro_4_hyd_alph_FE2OG_OXY"/>
</dbReference>
<keyword evidence="5" id="KW-0560">Oxidoreductase</keyword>
<dbReference type="RefSeq" id="WP_169680098.1">
    <property type="nucleotide sequence ID" value="NZ_JABBNU010000004.1"/>
</dbReference>
<evidence type="ECO:0000256" key="2">
    <source>
        <dbReference type="ARBA" id="ARBA00022723"/>
    </source>
</evidence>
<evidence type="ECO:0000256" key="1">
    <source>
        <dbReference type="ARBA" id="ARBA00001961"/>
    </source>
</evidence>
<dbReference type="Pfam" id="PF13640">
    <property type="entry name" value="2OG-FeII_Oxy_3"/>
    <property type="match status" value="1"/>
</dbReference>
<comment type="caution">
    <text evidence="8">The sequence shown here is derived from an EMBL/GenBank/DDBJ whole genome shotgun (WGS) entry which is preliminary data.</text>
</comment>
<reference evidence="8 9" key="1">
    <citation type="submission" date="2020-04" db="EMBL/GenBank/DDBJ databases">
        <title>Flammeovirgaceae bacterium KN852 isolated from deep sea.</title>
        <authorList>
            <person name="Zhang D.-C."/>
        </authorList>
    </citation>
    <scope>NUCLEOTIDE SEQUENCE [LARGE SCALE GENOMIC DNA]</scope>
    <source>
        <strain evidence="8 9">KN852</strain>
    </source>
</reference>
<name>A0A848IZ17_9BACT</name>
<dbReference type="EMBL" id="JABBNU010000004">
    <property type="protein sequence ID" value="NMM48398.1"/>
    <property type="molecule type" value="Genomic_DNA"/>
</dbReference>
<accession>A0A848IZ17</accession>
<keyword evidence="6" id="KW-0408">Iron</keyword>
<proteinExistence type="predicted"/>
<dbReference type="AlphaFoldDB" id="A0A848IZ17"/>
<dbReference type="PANTHER" id="PTHR12907:SF26">
    <property type="entry name" value="HIF PROLYL HYDROXYLASE, ISOFORM C"/>
    <property type="match status" value="1"/>
</dbReference>
<dbReference type="PROSITE" id="PS51471">
    <property type="entry name" value="FE2OG_OXY"/>
    <property type="match status" value="1"/>
</dbReference>
<evidence type="ECO:0000256" key="4">
    <source>
        <dbReference type="ARBA" id="ARBA00022964"/>
    </source>
</evidence>
<dbReference type="InterPro" id="IPR006620">
    <property type="entry name" value="Pro_4_hyd_alph"/>
</dbReference>
<feature type="domain" description="Fe2OG dioxygenase" evidence="7">
    <location>
        <begin position="98"/>
        <end position="197"/>
    </location>
</feature>
<evidence type="ECO:0000313" key="9">
    <source>
        <dbReference type="Proteomes" id="UP000559010"/>
    </source>
</evidence>